<keyword evidence="2" id="KW-1133">Transmembrane helix</keyword>
<gene>
    <name evidence="3" type="ORF">CYBJADRAFT_168156</name>
</gene>
<feature type="compositionally biased region" description="Polar residues" evidence="1">
    <location>
        <begin position="37"/>
        <end position="49"/>
    </location>
</feature>
<feature type="region of interest" description="Disordered" evidence="1">
    <location>
        <begin position="1"/>
        <end position="49"/>
    </location>
</feature>
<feature type="transmembrane region" description="Helical" evidence="2">
    <location>
        <begin position="357"/>
        <end position="383"/>
    </location>
</feature>
<dbReference type="GeneID" id="30989631"/>
<dbReference type="AlphaFoldDB" id="A0A1E4S0S6"/>
<accession>A0A1E4S0S6</accession>
<dbReference type="OMA" id="ITHQVEH"/>
<keyword evidence="2" id="KW-0472">Membrane</keyword>
<evidence type="ECO:0000256" key="2">
    <source>
        <dbReference type="SAM" id="Phobius"/>
    </source>
</evidence>
<protein>
    <submittedName>
        <fullName evidence="3">Uncharacterized protein</fullName>
    </submittedName>
</protein>
<keyword evidence="2" id="KW-0812">Transmembrane</keyword>
<evidence type="ECO:0000256" key="1">
    <source>
        <dbReference type="SAM" id="MobiDB-lite"/>
    </source>
</evidence>
<feature type="compositionally biased region" description="Low complexity" evidence="1">
    <location>
        <begin position="102"/>
        <end position="115"/>
    </location>
</feature>
<name>A0A1E4S0S6_CYBJN</name>
<dbReference type="RefSeq" id="XP_020070134.1">
    <property type="nucleotide sequence ID" value="XM_020215235.1"/>
</dbReference>
<reference evidence="3 4" key="1">
    <citation type="journal article" date="2016" name="Proc. Natl. Acad. Sci. U.S.A.">
        <title>Comparative genomics of biotechnologically important yeasts.</title>
        <authorList>
            <person name="Riley R."/>
            <person name="Haridas S."/>
            <person name="Wolfe K.H."/>
            <person name="Lopes M.R."/>
            <person name="Hittinger C.T."/>
            <person name="Goeker M."/>
            <person name="Salamov A.A."/>
            <person name="Wisecaver J.H."/>
            <person name="Long T.M."/>
            <person name="Calvey C.H."/>
            <person name="Aerts A.L."/>
            <person name="Barry K.W."/>
            <person name="Choi C."/>
            <person name="Clum A."/>
            <person name="Coughlan A.Y."/>
            <person name="Deshpande S."/>
            <person name="Douglass A.P."/>
            <person name="Hanson S.J."/>
            <person name="Klenk H.-P."/>
            <person name="LaButti K.M."/>
            <person name="Lapidus A."/>
            <person name="Lindquist E.A."/>
            <person name="Lipzen A.M."/>
            <person name="Meier-Kolthoff J.P."/>
            <person name="Ohm R.A."/>
            <person name="Otillar R.P."/>
            <person name="Pangilinan J.L."/>
            <person name="Peng Y."/>
            <person name="Rokas A."/>
            <person name="Rosa C.A."/>
            <person name="Scheuner C."/>
            <person name="Sibirny A.A."/>
            <person name="Slot J.C."/>
            <person name="Stielow J.B."/>
            <person name="Sun H."/>
            <person name="Kurtzman C.P."/>
            <person name="Blackwell M."/>
            <person name="Grigoriev I.V."/>
            <person name="Jeffries T.W."/>
        </authorList>
    </citation>
    <scope>NUCLEOTIDE SEQUENCE [LARGE SCALE GENOMIC DNA]</scope>
    <source>
        <strain evidence="4">ATCC 18201 / CBS 1600 / BCRC 20928 / JCM 3617 / NBRC 0987 / NRRL Y-1542</strain>
    </source>
</reference>
<organism evidence="3 4">
    <name type="scientific">Cyberlindnera jadinii (strain ATCC 18201 / CBS 1600 / BCRC 20928 / JCM 3617 / NBRC 0987 / NRRL Y-1542)</name>
    <name type="common">Torula yeast</name>
    <name type="synonym">Candida utilis</name>
    <dbReference type="NCBI Taxonomy" id="983966"/>
    <lineage>
        <taxon>Eukaryota</taxon>
        <taxon>Fungi</taxon>
        <taxon>Dikarya</taxon>
        <taxon>Ascomycota</taxon>
        <taxon>Saccharomycotina</taxon>
        <taxon>Saccharomycetes</taxon>
        <taxon>Phaffomycetales</taxon>
        <taxon>Phaffomycetaceae</taxon>
        <taxon>Cyberlindnera</taxon>
    </lineage>
</organism>
<keyword evidence="4" id="KW-1185">Reference proteome</keyword>
<feature type="compositionally biased region" description="Low complexity" evidence="1">
    <location>
        <begin position="13"/>
        <end position="24"/>
    </location>
</feature>
<feature type="compositionally biased region" description="Pro residues" evidence="1">
    <location>
        <begin position="88"/>
        <end position="101"/>
    </location>
</feature>
<dbReference type="Proteomes" id="UP000094389">
    <property type="component" value="Unassembled WGS sequence"/>
</dbReference>
<feature type="compositionally biased region" description="Polar residues" evidence="1">
    <location>
        <begin position="1"/>
        <end position="12"/>
    </location>
</feature>
<evidence type="ECO:0000313" key="4">
    <source>
        <dbReference type="Proteomes" id="UP000094389"/>
    </source>
</evidence>
<dbReference type="OrthoDB" id="3981177at2759"/>
<feature type="region of interest" description="Disordered" evidence="1">
    <location>
        <begin position="70"/>
        <end position="130"/>
    </location>
</feature>
<sequence length="476" mass="53307">MSAIQQPVPQEQTRSSTRLLSSHHSVLEMLQREDSSDGNITSEEATQSSIENDRALDLAPWQFIDSMELPRPTSSVLSSSDTEEEYDPIPPARGMPLPPSPSSTTSTTAATATATGMAGSAVSRNPMGNSRVDDETTIVVNLNELALHQRTAFEQTPVDVSLVLPDFSMAAEDTPHQQYQGVVDVQRRLQDRVLIIGHRKVNLYKSLSPILRDRFTLDSTGSNYRIVVVIFDGLTKIGNILNFIKANDVENKLFVPVVRNISYKIIERLLTLYKIQLLCMPIQLDDEESLKNLLDLISDDVILEDSFKTVAHSMVDDKRAPRLLTDDSSNQSISMTHDFESYMQRSKKLQRRKKKRFTYSLVGIGISVGIGIGVTIAIAMSYFRSFDSTKSAVSTVDTSPTPKSLRQTWKLFFRSGEVFTNDALKGHIFRFKQLLMKLSQTLTQQSSHCSNELKSTIGAFWNDSRDSVDYLQLLDI</sequence>
<proteinExistence type="predicted"/>
<dbReference type="EMBL" id="KV453932">
    <property type="protein sequence ID" value="ODV73095.1"/>
    <property type="molecule type" value="Genomic_DNA"/>
</dbReference>
<evidence type="ECO:0000313" key="3">
    <source>
        <dbReference type="EMBL" id="ODV73095.1"/>
    </source>
</evidence>